<dbReference type="OrthoDB" id="10448214at2759"/>
<dbReference type="Proteomes" id="UP000054383">
    <property type="component" value="Unassembled WGS sequence"/>
</dbReference>
<feature type="region of interest" description="Disordered" evidence="2">
    <location>
        <begin position="356"/>
        <end position="379"/>
    </location>
</feature>
<gene>
    <name evidence="3" type="ORF">PISL3812_00129</name>
</gene>
<organism evidence="3 4">
    <name type="scientific">Talaromyces islandicus</name>
    <name type="common">Penicillium islandicum</name>
    <dbReference type="NCBI Taxonomy" id="28573"/>
    <lineage>
        <taxon>Eukaryota</taxon>
        <taxon>Fungi</taxon>
        <taxon>Dikarya</taxon>
        <taxon>Ascomycota</taxon>
        <taxon>Pezizomycotina</taxon>
        <taxon>Eurotiomycetes</taxon>
        <taxon>Eurotiomycetidae</taxon>
        <taxon>Eurotiales</taxon>
        <taxon>Trichocomaceae</taxon>
        <taxon>Talaromyces</taxon>
        <taxon>Talaromyces sect. Islandici</taxon>
    </lineage>
</organism>
<protein>
    <submittedName>
        <fullName evidence="3">Uncharacterized protein</fullName>
    </submittedName>
</protein>
<keyword evidence="4" id="KW-1185">Reference proteome</keyword>
<evidence type="ECO:0000313" key="4">
    <source>
        <dbReference type="Proteomes" id="UP000054383"/>
    </source>
</evidence>
<evidence type="ECO:0000256" key="2">
    <source>
        <dbReference type="SAM" id="MobiDB-lite"/>
    </source>
</evidence>
<keyword evidence="1" id="KW-0175">Coiled coil</keyword>
<reference evidence="3 4" key="1">
    <citation type="submission" date="2015-04" db="EMBL/GenBank/DDBJ databases">
        <authorList>
            <person name="Syromyatnikov M.Y."/>
            <person name="Popov V.N."/>
        </authorList>
    </citation>
    <scope>NUCLEOTIDE SEQUENCE [LARGE SCALE GENOMIC DNA]</scope>
    <source>
        <strain evidence="3">WF-38-12</strain>
    </source>
</reference>
<feature type="coiled-coil region" evidence="1">
    <location>
        <begin position="269"/>
        <end position="296"/>
    </location>
</feature>
<dbReference type="EMBL" id="CVMT01000001">
    <property type="protein sequence ID" value="CRG82783.1"/>
    <property type="molecule type" value="Genomic_DNA"/>
</dbReference>
<dbReference type="AlphaFoldDB" id="A0A0U1LIE0"/>
<accession>A0A0U1LIE0</accession>
<evidence type="ECO:0000313" key="3">
    <source>
        <dbReference type="EMBL" id="CRG82783.1"/>
    </source>
</evidence>
<sequence>MASEGSLPYQYTQLPAQTNLHATPQPDMNNLEGLITITAEWEEDRWLFRPKRRKHTETWYVEADTNTYDIVANLLPESPRRSNGMRLKDGKVDALQHYFTVHTEPVLGGSVSGVKVIRWSEANLVPWNETKRVPGIMTRTQEIELERKHDNTHLALGLLQTIVNCTDGTRFSRVLFPCYKQYKRLESKFTFILRSPVNVILKKMHHQKTTAELLACAIKVCNEACDYANTYHSCGDCVDDTVGLARSCKEVLELFQSVIECNNKDDPVYANIESIVAKSEDDIRELKKRLKEIKYSNQKWLGGKLFAMFCRKGQNLKPNLQSLRDNLGSAKKVTTITVKKCEQHTVKTVLHDETDDVIESPPPRYTRYEKKPSTMYSAKSTRTELLDRDFVPEPGHGSLQNTVNGTTFRQHREVDLQDEEYNTMTGPWDMGCRPPFYEDRFSRRPPGVCIAINYRNRAAPRAPLFVVIPQGVRVGLRLSPY</sequence>
<evidence type="ECO:0000256" key="1">
    <source>
        <dbReference type="SAM" id="Coils"/>
    </source>
</evidence>
<name>A0A0U1LIE0_TALIS</name>
<proteinExistence type="predicted"/>